<feature type="non-terminal residue" evidence="14">
    <location>
        <position position="510"/>
    </location>
</feature>
<dbReference type="OrthoDB" id="6021021at2759"/>
<keyword evidence="4 12" id="KW-0894">Sodium channel</keyword>
<name>A0A9Q0MLD9_9DIPT</name>
<dbReference type="Proteomes" id="UP001151699">
    <property type="component" value="Unassembled WGS sequence"/>
</dbReference>
<evidence type="ECO:0000256" key="4">
    <source>
        <dbReference type="ARBA" id="ARBA00022461"/>
    </source>
</evidence>
<keyword evidence="11 12" id="KW-0407">Ion channel</keyword>
<evidence type="ECO:0000313" key="14">
    <source>
        <dbReference type="EMBL" id="KAJ6633806.1"/>
    </source>
</evidence>
<dbReference type="PRINTS" id="PR01078">
    <property type="entry name" value="AMINACHANNEL"/>
</dbReference>
<comment type="subcellular location">
    <subcellularLocation>
        <location evidence="1">Membrane</location>
        <topology evidence="1">Multi-pass membrane protein</topology>
    </subcellularLocation>
</comment>
<reference evidence="14" key="1">
    <citation type="submission" date="2022-07" db="EMBL/GenBank/DDBJ databases">
        <authorList>
            <person name="Trinca V."/>
            <person name="Uliana J.V.C."/>
            <person name="Torres T.T."/>
            <person name="Ward R.J."/>
            <person name="Monesi N."/>
        </authorList>
    </citation>
    <scope>NUCLEOTIDE SEQUENCE</scope>
    <source>
        <strain evidence="14">HSMRA1968</strain>
        <tissue evidence="14">Whole embryos</tissue>
    </source>
</reference>
<dbReference type="GO" id="GO:0005886">
    <property type="term" value="C:plasma membrane"/>
    <property type="evidence" value="ECO:0007669"/>
    <property type="project" value="TreeGrafter"/>
</dbReference>
<dbReference type="PANTHER" id="PTHR11690:SF243">
    <property type="entry name" value="PICKPOCKET 12-RELATED"/>
    <property type="match status" value="1"/>
</dbReference>
<dbReference type="PANTHER" id="PTHR11690">
    <property type="entry name" value="AMILORIDE-SENSITIVE SODIUM CHANNEL-RELATED"/>
    <property type="match status" value="1"/>
</dbReference>
<evidence type="ECO:0000256" key="1">
    <source>
        <dbReference type="ARBA" id="ARBA00004141"/>
    </source>
</evidence>
<dbReference type="InterPro" id="IPR001873">
    <property type="entry name" value="ENaC"/>
</dbReference>
<dbReference type="AlphaFoldDB" id="A0A9Q0MLD9"/>
<keyword evidence="7" id="KW-0915">Sodium</keyword>
<evidence type="ECO:0000256" key="6">
    <source>
        <dbReference type="ARBA" id="ARBA00022989"/>
    </source>
</evidence>
<dbReference type="Gene3D" id="2.60.470.10">
    <property type="entry name" value="Acid-sensing ion channels like domains"/>
    <property type="match status" value="1"/>
</dbReference>
<evidence type="ECO:0000256" key="9">
    <source>
        <dbReference type="ARBA" id="ARBA00023136"/>
    </source>
</evidence>
<keyword evidence="10 12" id="KW-0739">Sodium transport</keyword>
<dbReference type="Gene3D" id="1.10.287.770">
    <property type="entry name" value="YojJ-like"/>
    <property type="match status" value="1"/>
</dbReference>
<sequence>YFISNIYQKWNASPVIIAQNAYATSIGEFPFPAVTICNLNQVKRSKVEYVQENTVESMLLTSLCQLRHDDDKTENFQGKWSTFRNFLLNVSQPCSELLVLCKYATQTQICMELFNTVLTDDGLCCTFNSVHPFFLLQHYNATDEFDSVSNTGNYTAVEWTPEEGWKNGSRSSTYPRPAAGPGSHMGLTVILEAGLDDYYCSSGNSAGFKVLLHNPTETPKISDYGFSVALGQETRVVITPRLSDASPLIRSVPANQRQCIFASEANLTYFRTYSRKNCEMECESRIIDEICGCVQFFMPRLNEDTNICNQNDFKCYDELSVAIELGVNKSFACACLPGCFEINYKPSVFISELGNGSFMMRDKELTQKDLHLNRKSIAVVHIYYEESYFRSFTKEELIGFTEFLSNTGGLLGLFMGFSVVSIIEIIYFISLRPYCTSRRERDQLEKNMKLVEPTNKVWFVEDVDCGGIVQLRKDGKTSKRNGSGKVSSLREAYNEGGFRSMFSVQYPYRD</sequence>
<gene>
    <name evidence="14" type="primary">ppk28_7</name>
    <name evidence="14" type="ORF">Bhyg_15977</name>
</gene>
<evidence type="ECO:0000256" key="7">
    <source>
        <dbReference type="ARBA" id="ARBA00023053"/>
    </source>
</evidence>
<accession>A0A9Q0MLD9</accession>
<evidence type="ECO:0000256" key="3">
    <source>
        <dbReference type="ARBA" id="ARBA00022448"/>
    </source>
</evidence>
<keyword evidence="9 13" id="KW-0472">Membrane</keyword>
<proteinExistence type="inferred from homology"/>
<comment type="similarity">
    <text evidence="2 12">Belongs to the amiloride-sensitive sodium channel (TC 1.A.6) family.</text>
</comment>
<dbReference type="EMBL" id="WJQU01001672">
    <property type="protein sequence ID" value="KAJ6633806.1"/>
    <property type="molecule type" value="Genomic_DNA"/>
</dbReference>
<comment type="caution">
    <text evidence="14">The sequence shown here is derived from an EMBL/GenBank/DDBJ whole genome shotgun (WGS) entry which is preliminary data.</text>
</comment>
<evidence type="ECO:0000256" key="10">
    <source>
        <dbReference type="ARBA" id="ARBA00023201"/>
    </source>
</evidence>
<evidence type="ECO:0000313" key="15">
    <source>
        <dbReference type="Proteomes" id="UP001151699"/>
    </source>
</evidence>
<keyword evidence="5 12" id="KW-0812">Transmembrane</keyword>
<organism evidence="14 15">
    <name type="scientific">Pseudolycoriella hygida</name>
    <dbReference type="NCBI Taxonomy" id="35572"/>
    <lineage>
        <taxon>Eukaryota</taxon>
        <taxon>Metazoa</taxon>
        <taxon>Ecdysozoa</taxon>
        <taxon>Arthropoda</taxon>
        <taxon>Hexapoda</taxon>
        <taxon>Insecta</taxon>
        <taxon>Pterygota</taxon>
        <taxon>Neoptera</taxon>
        <taxon>Endopterygota</taxon>
        <taxon>Diptera</taxon>
        <taxon>Nematocera</taxon>
        <taxon>Sciaroidea</taxon>
        <taxon>Sciaridae</taxon>
        <taxon>Pseudolycoriella</taxon>
    </lineage>
</organism>
<protein>
    <submittedName>
        <fullName evidence="14">Pickpocket protein 28</fullName>
    </submittedName>
</protein>
<evidence type="ECO:0000256" key="8">
    <source>
        <dbReference type="ARBA" id="ARBA00023065"/>
    </source>
</evidence>
<evidence type="ECO:0000256" key="2">
    <source>
        <dbReference type="ARBA" id="ARBA00007193"/>
    </source>
</evidence>
<evidence type="ECO:0000256" key="11">
    <source>
        <dbReference type="ARBA" id="ARBA00023303"/>
    </source>
</evidence>
<keyword evidence="6 13" id="KW-1133">Transmembrane helix</keyword>
<evidence type="ECO:0000256" key="5">
    <source>
        <dbReference type="ARBA" id="ARBA00022692"/>
    </source>
</evidence>
<evidence type="ECO:0000256" key="12">
    <source>
        <dbReference type="RuleBase" id="RU000679"/>
    </source>
</evidence>
<keyword evidence="8 12" id="KW-0406">Ion transport</keyword>
<feature type="transmembrane region" description="Helical" evidence="13">
    <location>
        <begin position="410"/>
        <end position="431"/>
    </location>
</feature>
<evidence type="ECO:0000256" key="13">
    <source>
        <dbReference type="SAM" id="Phobius"/>
    </source>
</evidence>
<dbReference type="GO" id="GO:0015280">
    <property type="term" value="F:ligand-gated sodium channel activity"/>
    <property type="evidence" value="ECO:0007669"/>
    <property type="project" value="TreeGrafter"/>
</dbReference>
<keyword evidence="3 12" id="KW-0813">Transport</keyword>
<dbReference type="Pfam" id="PF00858">
    <property type="entry name" value="ASC"/>
    <property type="match status" value="1"/>
</dbReference>
<keyword evidence="15" id="KW-1185">Reference proteome</keyword>